<gene>
    <name evidence="2" type="ORF">BG844_33245</name>
</gene>
<name>A0A1K0GM04_9ACTN</name>
<evidence type="ECO:0000313" key="2">
    <source>
        <dbReference type="EMBL" id="OJF10211.1"/>
    </source>
</evidence>
<keyword evidence="1" id="KW-0472">Membrane</keyword>
<keyword evidence="1" id="KW-0812">Transmembrane</keyword>
<dbReference type="Proteomes" id="UP000182486">
    <property type="component" value="Unassembled WGS sequence"/>
</dbReference>
<keyword evidence="3" id="KW-1185">Reference proteome</keyword>
<dbReference type="EMBL" id="MEIA01000489">
    <property type="protein sequence ID" value="OJF10211.1"/>
    <property type="molecule type" value="Genomic_DNA"/>
</dbReference>
<feature type="transmembrane region" description="Helical" evidence="1">
    <location>
        <begin position="31"/>
        <end position="50"/>
    </location>
</feature>
<protein>
    <submittedName>
        <fullName evidence="2">Uncharacterized protein</fullName>
    </submittedName>
</protein>
<organism evidence="2 3">
    <name type="scientific">Couchioplanes caeruleus subsp. caeruleus</name>
    <dbReference type="NCBI Taxonomy" id="56427"/>
    <lineage>
        <taxon>Bacteria</taxon>
        <taxon>Bacillati</taxon>
        <taxon>Actinomycetota</taxon>
        <taxon>Actinomycetes</taxon>
        <taxon>Micromonosporales</taxon>
        <taxon>Micromonosporaceae</taxon>
        <taxon>Couchioplanes</taxon>
    </lineage>
</organism>
<accession>A0A1K0GM04</accession>
<sequence length="63" mass="6695">MPALLSYLTAEIRHRWSQVRDTKDGGYSTEAVLVTALLVVLAIAVIAIIATKVTGKANSINLG</sequence>
<keyword evidence="1" id="KW-1133">Transmembrane helix</keyword>
<dbReference type="AlphaFoldDB" id="A0A1K0GM04"/>
<dbReference type="RefSeq" id="WP_071809403.1">
    <property type="nucleotide sequence ID" value="NZ_MEIA01000489.1"/>
</dbReference>
<comment type="caution">
    <text evidence="2">The sequence shown here is derived from an EMBL/GenBank/DDBJ whole genome shotgun (WGS) entry which is preliminary data.</text>
</comment>
<evidence type="ECO:0000256" key="1">
    <source>
        <dbReference type="SAM" id="Phobius"/>
    </source>
</evidence>
<reference evidence="2 3" key="1">
    <citation type="submission" date="2016-09" db="EMBL/GenBank/DDBJ databases">
        <title>Couchioplanes caeruleus draft genome sequence.</title>
        <authorList>
            <person name="Sheehan J."/>
            <person name="Caffrey P."/>
        </authorList>
    </citation>
    <scope>NUCLEOTIDE SEQUENCE [LARGE SCALE GENOMIC DNA]</scope>
    <source>
        <strain evidence="2 3">DSM 43634</strain>
    </source>
</reference>
<proteinExistence type="predicted"/>
<evidence type="ECO:0000313" key="3">
    <source>
        <dbReference type="Proteomes" id="UP000182486"/>
    </source>
</evidence>